<dbReference type="EMBL" id="CAJNOE010000037">
    <property type="protein sequence ID" value="CAF0784108.1"/>
    <property type="molecule type" value="Genomic_DNA"/>
</dbReference>
<proteinExistence type="predicted"/>
<protein>
    <submittedName>
        <fullName evidence="3">Uncharacterized protein</fullName>
    </submittedName>
</protein>
<organism evidence="3 4">
    <name type="scientific">Adineta steineri</name>
    <dbReference type="NCBI Taxonomy" id="433720"/>
    <lineage>
        <taxon>Eukaryota</taxon>
        <taxon>Metazoa</taxon>
        <taxon>Spiralia</taxon>
        <taxon>Gnathifera</taxon>
        <taxon>Rotifera</taxon>
        <taxon>Eurotatoria</taxon>
        <taxon>Bdelloidea</taxon>
        <taxon>Adinetida</taxon>
        <taxon>Adinetidae</taxon>
        <taxon>Adineta</taxon>
    </lineage>
</organism>
<evidence type="ECO:0000313" key="3">
    <source>
        <dbReference type="EMBL" id="CAF0784108.1"/>
    </source>
</evidence>
<gene>
    <name evidence="3" type="ORF">IZO911_LOCUS6015</name>
</gene>
<sequence length="524" mass="54622">MNDIEEIYLPPRNQHQTVSKVSNHNWVPVTHNGLSTRFKFLVGVCAVIGIVVFLVALIVPTLTNNKSTSLTNTTYTIMNTTTQTTSISITSTLTTTTSISTTLASTASTSTSGSTSASTSTIITTFTSLITLTSTTAASTSITTSAWTSTTLTSVSTASTSSITTFITSTLSAAISTISTTTTTISTVSTTTFTTSTPTTSILSSTSTISTLSTTPSTTSTPTSLTSSTTTTTTTSTSTTATSTTSTSMSTTTTSTSTSSTISSSTTTTTISTSTATSTTSTSTTTTTVSCAPGFSATQSAKCVDILSNLYNCGSIGYVCSSNYTICSAGICKTAPTIQLSGAIPIPAWVGVTTDDDIQQVSLPVNVTLYNYSTDSVTVSSNGLLCLGSCTDAYANQKLPTTSVGGPTAFVFWYDLAIYSGTAQMVYYATIGTAPNRITGFEFYTTSSTYPSNYYHFQILFYENLPNIVEYVYFEISDGGSLATIGVQQPSSGPSITYSVNQAFAVAYNTTLLFDTNEGTYTRI</sequence>
<evidence type="ECO:0000313" key="4">
    <source>
        <dbReference type="Proteomes" id="UP000663860"/>
    </source>
</evidence>
<accession>A0A813RHL4</accession>
<feature type="region of interest" description="Disordered" evidence="1">
    <location>
        <begin position="210"/>
        <end position="266"/>
    </location>
</feature>
<evidence type="ECO:0000256" key="1">
    <source>
        <dbReference type="SAM" id="MobiDB-lite"/>
    </source>
</evidence>
<name>A0A813RHL4_9BILA</name>
<dbReference type="AlphaFoldDB" id="A0A813RHL4"/>
<comment type="caution">
    <text evidence="3">The sequence shown here is derived from an EMBL/GenBank/DDBJ whole genome shotgun (WGS) entry which is preliminary data.</text>
</comment>
<evidence type="ECO:0000256" key="2">
    <source>
        <dbReference type="SAM" id="Phobius"/>
    </source>
</evidence>
<keyword evidence="2" id="KW-1133">Transmembrane helix</keyword>
<reference evidence="3" key="1">
    <citation type="submission" date="2021-02" db="EMBL/GenBank/DDBJ databases">
        <authorList>
            <person name="Nowell W R."/>
        </authorList>
    </citation>
    <scope>NUCLEOTIDE SEQUENCE</scope>
</reference>
<dbReference type="Proteomes" id="UP000663860">
    <property type="component" value="Unassembled WGS sequence"/>
</dbReference>
<keyword evidence="2" id="KW-0812">Transmembrane</keyword>
<keyword evidence="2" id="KW-0472">Membrane</keyword>
<feature type="transmembrane region" description="Helical" evidence="2">
    <location>
        <begin position="40"/>
        <end position="62"/>
    </location>
</feature>